<evidence type="ECO:0000256" key="2">
    <source>
        <dbReference type="ARBA" id="ARBA00008816"/>
    </source>
</evidence>
<evidence type="ECO:0000256" key="5">
    <source>
        <dbReference type="ARBA" id="ARBA00023136"/>
    </source>
</evidence>
<dbReference type="FunFam" id="1.20.144.10:FF:000039">
    <property type="entry name" value="PhosphoLipid PhosPhatase homolog"/>
    <property type="match status" value="1"/>
</dbReference>
<sequence>MAHQRTTLRRVTFSGRLSEDKEEPWTHTLFRSCLCMGLDIGLVLVIGISFYYALQGYFIIPVERGFHCSDPTITKPWLPNTIGNTHLLIVSLGVPFFIILACEAVLFYEATGQNRITKFFSSSTFFYLEYLLVYLACTIVMEMIKCWIGRLRPHFLDVCKVDWTKVDCKTDPNAFIEDIPCLQENNRRIRSSRTSFPSGHTAAAVFFWTWMVLYLKGITRASSSRVLYWMKVILLTVFTSWTLVTAITRVTDNWHHPTDVLGGLILALSFVIPYFGRGHFKADSVYSLREISPPRVHFEMGKTLEEAQRDFTSSLQEIDAKSIPAFLQWIGDTYLDESPSKPKYIEDANLSLREMAQHLRLKVPISGVLNSEKIACPKEGHDSDCKKDTTVNVDCFLYEDDNVEELVEQRKLARNYCIDCKSWDIKPLTFISHSLSIPQLEFMFTKMVPLTKKPDGFRVVDIGSRFGSVCAAANLFSRGKAHVTGIEMNEDLCNLHQEVIDSFNFTNTEILNVDVRNAAEAISKADLIVMNNVFSFFMGDDEQVDCWKFLNTHIRSGCLLIHNPAFEITTKHLKLPFNPEYWLNNMNIRSLAADFAGTDDDLFEDISTLHLYEVFKDTSYLDELIDDKDM</sequence>
<keyword evidence="5" id="KW-0472">Membrane</keyword>
<dbReference type="SUPFAM" id="SSF53335">
    <property type="entry name" value="S-adenosyl-L-methionine-dependent methyltransferases"/>
    <property type="match status" value="1"/>
</dbReference>
<dbReference type="PANTHER" id="PTHR10165">
    <property type="entry name" value="LIPID PHOSPHATE PHOSPHATASE"/>
    <property type="match status" value="1"/>
</dbReference>
<dbReference type="GO" id="GO:0016020">
    <property type="term" value="C:membrane"/>
    <property type="evidence" value="ECO:0007669"/>
    <property type="project" value="UniProtKB-SubCell"/>
</dbReference>
<organism evidence="6 7">
    <name type="scientific">Pristionchus pacificus</name>
    <name type="common">Parasitic nematode worm</name>
    <dbReference type="NCBI Taxonomy" id="54126"/>
    <lineage>
        <taxon>Eukaryota</taxon>
        <taxon>Metazoa</taxon>
        <taxon>Ecdysozoa</taxon>
        <taxon>Nematoda</taxon>
        <taxon>Chromadorea</taxon>
        <taxon>Rhabditida</taxon>
        <taxon>Rhabditina</taxon>
        <taxon>Diplogasteromorpha</taxon>
        <taxon>Diplogasteroidea</taxon>
        <taxon>Neodiplogasteridae</taxon>
        <taxon>Pristionchus</taxon>
    </lineage>
</organism>
<dbReference type="InterPro" id="IPR000326">
    <property type="entry name" value="PAP2/HPO"/>
</dbReference>
<dbReference type="InterPro" id="IPR036938">
    <property type="entry name" value="PAP2/HPO_sf"/>
</dbReference>
<proteinExistence type="inferred from homology"/>
<dbReference type="Proteomes" id="UP000005239">
    <property type="component" value="Unassembled WGS sequence"/>
</dbReference>
<dbReference type="CDD" id="cd02440">
    <property type="entry name" value="AdoMet_MTases"/>
    <property type="match status" value="1"/>
</dbReference>
<accession>A0A8R1YHR3</accession>
<dbReference type="SUPFAM" id="SSF48317">
    <property type="entry name" value="Acid phosphatase/Vanadium-dependent haloperoxidase"/>
    <property type="match status" value="1"/>
</dbReference>
<evidence type="ECO:0000256" key="3">
    <source>
        <dbReference type="ARBA" id="ARBA00022692"/>
    </source>
</evidence>
<dbReference type="SMART" id="SM00014">
    <property type="entry name" value="acidPPc"/>
    <property type="match status" value="1"/>
</dbReference>
<evidence type="ECO:0000313" key="6">
    <source>
        <dbReference type="EnsemblMetazoa" id="PPA28631.1"/>
    </source>
</evidence>
<dbReference type="InterPro" id="IPR043216">
    <property type="entry name" value="PAP-like"/>
</dbReference>
<dbReference type="GO" id="GO:0006644">
    <property type="term" value="P:phospholipid metabolic process"/>
    <property type="evidence" value="ECO:0007669"/>
    <property type="project" value="InterPro"/>
</dbReference>
<evidence type="ECO:0000256" key="4">
    <source>
        <dbReference type="ARBA" id="ARBA00022989"/>
    </source>
</evidence>
<comment type="subcellular location">
    <subcellularLocation>
        <location evidence="1">Membrane</location>
        <topology evidence="1">Multi-pass membrane protein</topology>
    </subcellularLocation>
</comment>
<dbReference type="AlphaFoldDB" id="A0A2A6BEP4"/>
<dbReference type="PANTHER" id="PTHR10165:SF174">
    <property type="entry name" value="PHOSPHATIDIC ACID PHOSPHATASE TYPE 2_HALOPEROXIDASE DOMAIN-CONTAINING PROTEIN"/>
    <property type="match status" value="1"/>
</dbReference>
<evidence type="ECO:0000313" key="7">
    <source>
        <dbReference type="Proteomes" id="UP000005239"/>
    </source>
</evidence>
<dbReference type="EnsemblMetazoa" id="PPA28631.1">
    <property type="protein sequence ID" value="PPA28631.1"/>
    <property type="gene ID" value="WBGene00118185"/>
</dbReference>
<name>A0A2A6BEP4_PRIPA</name>
<dbReference type="Pfam" id="PF01569">
    <property type="entry name" value="PAP2"/>
    <property type="match status" value="1"/>
</dbReference>
<dbReference type="Gene3D" id="1.20.144.10">
    <property type="entry name" value="Phosphatidic acid phosphatase type 2/haloperoxidase"/>
    <property type="match status" value="1"/>
</dbReference>
<dbReference type="Gene3D" id="3.40.50.150">
    <property type="entry name" value="Vaccinia Virus protein VP39"/>
    <property type="match status" value="1"/>
</dbReference>
<reference evidence="7" key="1">
    <citation type="journal article" date="2008" name="Nat. Genet.">
        <title>The Pristionchus pacificus genome provides a unique perspective on nematode lifestyle and parasitism.</title>
        <authorList>
            <person name="Dieterich C."/>
            <person name="Clifton S.W."/>
            <person name="Schuster L.N."/>
            <person name="Chinwalla A."/>
            <person name="Delehaunty K."/>
            <person name="Dinkelacker I."/>
            <person name="Fulton L."/>
            <person name="Fulton R."/>
            <person name="Godfrey J."/>
            <person name="Minx P."/>
            <person name="Mitreva M."/>
            <person name="Roeseler W."/>
            <person name="Tian H."/>
            <person name="Witte H."/>
            <person name="Yang S.P."/>
            <person name="Wilson R.K."/>
            <person name="Sommer R.J."/>
        </authorList>
    </citation>
    <scope>NUCLEOTIDE SEQUENCE [LARGE SCALE GENOMIC DNA]</scope>
    <source>
        <strain evidence="7">PS312</strain>
    </source>
</reference>
<dbReference type="InterPro" id="IPR029063">
    <property type="entry name" value="SAM-dependent_MTases_sf"/>
</dbReference>
<evidence type="ECO:0000256" key="1">
    <source>
        <dbReference type="ARBA" id="ARBA00004141"/>
    </source>
</evidence>
<reference evidence="6" key="2">
    <citation type="submission" date="2022-06" db="UniProtKB">
        <authorList>
            <consortium name="EnsemblMetazoa"/>
        </authorList>
    </citation>
    <scope>IDENTIFICATION</scope>
    <source>
        <strain evidence="6">PS312</strain>
    </source>
</reference>
<dbReference type="GO" id="GO:0008168">
    <property type="term" value="F:methyltransferase activity"/>
    <property type="evidence" value="ECO:0000318"/>
    <property type="project" value="GO_Central"/>
</dbReference>
<comment type="similarity">
    <text evidence="2">Belongs to the PA-phosphatase related phosphoesterase family.</text>
</comment>
<keyword evidence="3" id="KW-0812">Transmembrane</keyword>
<protein>
    <submittedName>
        <fullName evidence="6">Methyltransferase</fullName>
    </submittedName>
</protein>
<keyword evidence="7" id="KW-1185">Reference proteome</keyword>
<accession>A0A2A6BEP4</accession>
<gene>
    <name evidence="6" type="primary">WBGene00118185</name>
</gene>
<keyword evidence="4" id="KW-1133">Transmembrane helix</keyword>